<name>A0ABV6J248_9BACL</name>
<dbReference type="SUPFAM" id="SSF49785">
    <property type="entry name" value="Galactose-binding domain-like"/>
    <property type="match status" value="2"/>
</dbReference>
<dbReference type="RefSeq" id="WP_204821909.1">
    <property type="nucleotide sequence ID" value="NZ_JANHOF010000015.1"/>
</dbReference>
<dbReference type="Gene3D" id="1.50.10.10">
    <property type="match status" value="1"/>
</dbReference>
<keyword evidence="1" id="KW-0732">Signal</keyword>
<dbReference type="Pfam" id="PF00754">
    <property type="entry name" value="F5_F8_type_C"/>
    <property type="match status" value="2"/>
</dbReference>
<feature type="signal peptide" evidence="1">
    <location>
        <begin position="1"/>
        <end position="26"/>
    </location>
</feature>
<evidence type="ECO:0000313" key="3">
    <source>
        <dbReference type="EMBL" id="MFC0389944.1"/>
    </source>
</evidence>
<dbReference type="PROSITE" id="PS50022">
    <property type="entry name" value="FA58C_3"/>
    <property type="match status" value="2"/>
</dbReference>
<organism evidence="3 4">
    <name type="scientific">Paenibacillus mendelii</name>
    <dbReference type="NCBI Taxonomy" id="206163"/>
    <lineage>
        <taxon>Bacteria</taxon>
        <taxon>Bacillati</taxon>
        <taxon>Bacillota</taxon>
        <taxon>Bacilli</taxon>
        <taxon>Bacillales</taxon>
        <taxon>Paenibacillaceae</taxon>
        <taxon>Paenibacillus</taxon>
    </lineage>
</organism>
<evidence type="ECO:0000313" key="4">
    <source>
        <dbReference type="Proteomes" id="UP001589818"/>
    </source>
</evidence>
<keyword evidence="4" id="KW-1185">Reference proteome</keyword>
<dbReference type="InterPro" id="IPR012341">
    <property type="entry name" value="6hp_glycosidase-like_sf"/>
</dbReference>
<accession>A0ABV6J248</accession>
<dbReference type="Gene3D" id="2.60.120.260">
    <property type="entry name" value="Galactose-binding domain-like"/>
    <property type="match status" value="2"/>
</dbReference>
<dbReference type="Proteomes" id="UP001589818">
    <property type="component" value="Unassembled WGS sequence"/>
</dbReference>
<protein>
    <submittedName>
        <fullName evidence="3">Discoidin domain-containing protein</fullName>
    </submittedName>
</protein>
<feature type="chain" id="PRO_5045494753" evidence="1">
    <location>
        <begin position="27"/>
        <end position="848"/>
    </location>
</feature>
<feature type="domain" description="F5/8 type C" evidence="2">
    <location>
        <begin position="165"/>
        <end position="317"/>
    </location>
</feature>
<dbReference type="InterPro" id="IPR008928">
    <property type="entry name" value="6-hairpin_glycosidase_sf"/>
</dbReference>
<sequence>MNRLARTRQCCALLVVCMLVSMFPLAAEAMKTNSTSASSSSFAAASLQAGNAINGNIFDFFSSAVHAGPNFTESLTLDLGQKQYGVNRVRIYPREKGFGFPVDFSIQYSDSSGGPWTTAPGTSKTAFANPGFKQVALDFSSAVDARYIRLNATKLGPDDFSNYYLQIAEMKVEQSTTVSDQRVTPSSVTASSQQSGFEASKTVNNLTTDFWTTNVHASSGFTESLTLNYSKKFTFTKLVLTPRGSGLAFPVDFKLQYSTDGSTFADIPGQSYTSYPNPGSTAQTFTFAPLKAKALKVVATKLGADQFSNYYFQLAEAAGFSGSPFTTDAGGDFDQNWNQLWLQFGAVDDGTNAVYTFGNEPTYFEWIARKIMWSNESAYKATLKTKVRDYAQSSDGFVWSWTDNPRWPSGNSLHIANNPLYILSAWRIAVWDDPSFLNSIDSNSNFAGGDISNGKTVWQKVQDAMAFMKSASMNGSNGLIIINNGESDGTTSTTTGHPTNYWDNLRFGYKDPYVNLYFYAACKAMSELYAMKGNTTEAANYTALAATVKTNFNATFWDSTKKRYKSTIDINGVSRDFGLVFLNTEALAYGLADTATKASDIFDWLDGVRTIAGDTSTGSDIYYYTVAPRANTLKIESTGSPYWWQDPGGISVTGPASWDQHLENGGFIFYTEFYDILARAAYKGIDNAYARMKTVADEFAVDELRRDPNNSYGAAWRIGVTGEFPESGLVPTAFLYTVAGIDASKDGLTIAPSIPTGMTTATVSSLSYKGRDYTIQVWDDRVEITTPNSGSPTVTYVIGNLAANTVYTIDKLNISAGTTTSRTATSDASGKLIVAEALTNGTKITIRR</sequence>
<evidence type="ECO:0000259" key="2">
    <source>
        <dbReference type="PROSITE" id="PS50022"/>
    </source>
</evidence>
<dbReference type="EMBL" id="JBHLVF010000003">
    <property type="protein sequence ID" value="MFC0389944.1"/>
    <property type="molecule type" value="Genomic_DNA"/>
</dbReference>
<dbReference type="SUPFAM" id="SSF48208">
    <property type="entry name" value="Six-hairpin glycosidases"/>
    <property type="match status" value="1"/>
</dbReference>
<feature type="domain" description="F5/8 type C" evidence="2">
    <location>
        <begin position="17"/>
        <end position="153"/>
    </location>
</feature>
<dbReference type="InterPro" id="IPR000421">
    <property type="entry name" value="FA58C"/>
</dbReference>
<dbReference type="InterPro" id="IPR008979">
    <property type="entry name" value="Galactose-bd-like_sf"/>
</dbReference>
<dbReference type="Pfam" id="PF22422">
    <property type="entry name" value="MGH1-like_GH"/>
    <property type="match status" value="1"/>
</dbReference>
<proteinExistence type="predicted"/>
<evidence type="ECO:0000256" key="1">
    <source>
        <dbReference type="SAM" id="SignalP"/>
    </source>
</evidence>
<dbReference type="InterPro" id="IPR054491">
    <property type="entry name" value="MGH1-like_GH"/>
</dbReference>
<gene>
    <name evidence="3" type="ORF">ACFFJ8_01000</name>
</gene>
<comment type="caution">
    <text evidence="3">The sequence shown here is derived from an EMBL/GenBank/DDBJ whole genome shotgun (WGS) entry which is preliminary data.</text>
</comment>
<reference evidence="3 4" key="1">
    <citation type="submission" date="2024-09" db="EMBL/GenBank/DDBJ databases">
        <authorList>
            <person name="Sun Q."/>
            <person name="Mori K."/>
        </authorList>
    </citation>
    <scope>NUCLEOTIDE SEQUENCE [LARGE SCALE GENOMIC DNA]</scope>
    <source>
        <strain evidence="3 4">CCM 4839</strain>
    </source>
</reference>